<dbReference type="GeneID" id="19015732"/>
<keyword evidence="4" id="KW-1185">Reference proteome</keyword>
<feature type="compositionally biased region" description="Acidic residues" evidence="1">
    <location>
        <begin position="81"/>
        <end position="91"/>
    </location>
</feature>
<dbReference type="SUPFAM" id="SSF46565">
    <property type="entry name" value="Chaperone J-domain"/>
    <property type="match status" value="1"/>
</dbReference>
<feature type="region of interest" description="Disordered" evidence="1">
    <location>
        <begin position="1"/>
        <end position="42"/>
    </location>
</feature>
<feature type="region of interest" description="Disordered" evidence="1">
    <location>
        <begin position="71"/>
        <end position="95"/>
    </location>
</feature>
<dbReference type="PRINTS" id="PR00625">
    <property type="entry name" value="JDOMAIN"/>
</dbReference>
<feature type="domain" description="J" evidence="2">
    <location>
        <begin position="40"/>
        <end position="119"/>
    </location>
</feature>
<dbReference type="PROSITE" id="PS50076">
    <property type="entry name" value="DNAJ_2"/>
    <property type="match status" value="1"/>
</dbReference>
<dbReference type="Gene3D" id="1.10.287.110">
    <property type="entry name" value="DnaJ domain"/>
    <property type="match status" value="1"/>
</dbReference>
<reference evidence="3 4" key="1">
    <citation type="submission" date="2011-10" db="EMBL/GenBank/DDBJ databases">
        <authorList>
            <person name="Genoscope - CEA"/>
        </authorList>
    </citation>
    <scope>NUCLEOTIDE SEQUENCE [LARGE SCALE GENOMIC DNA]</scope>
    <source>
        <strain evidence="3 4">RCC 1105</strain>
    </source>
</reference>
<dbReference type="PANTHER" id="PTHR24074">
    <property type="entry name" value="CO-CHAPERONE PROTEIN DJLA"/>
    <property type="match status" value="1"/>
</dbReference>
<name>K8EFV9_9CHLO</name>
<dbReference type="InterPro" id="IPR050817">
    <property type="entry name" value="DjlA_DnaK_co-chaperone"/>
</dbReference>
<proteinExistence type="predicted"/>
<dbReference type="CDD" id="cd06257">
    <property type="entry name" value="DnaJ"/>
    <property type="match status" value="1"/>
</dbReference>
<dbReference type="Proteomes" id="UP000198341">
    <property type="component" value="Chromosome 5"/>
</dbReference>
<dbReference type="InterPro" id="IPR001623">
    <property type="entry name" value="DnaJ_domain"/>
</dbReference>
<dbReference type="InterPro" id="IPR036869">
    <property type="entry name" value="J_dom_sf"/>
</dbReference>
<dbReference type="OrthoDB" id="498825at2759"/>
<dbReference type="eggNOG" id="KOG0713">
    <property type="taxonomic scope" value="Eukaryota"/>
</dbReference>
<feature type="compositionally biased region" description="Polar residues" evidence="1">
    <location>
        <begin position="1"/>
        <end position="16"/>
    </location>
</feature>
<evidence type="ECO:0000256" key="1">
    <source>
        <dbReference type="SAM" id="MobiDB-lite"/>
    </source>
</evidence>
<dbReference type="RefSeq" id="XP_007513306.1">
    <property type="nucleotide sequence ID" value="XM_007513244.1"/>
</dbReference>
<evidence type="ECO:0000313" key="4">
    <source>
        <dbReference type="Proteomes" id="UP000198341"/>
    </source>
</evidence>
<evidence type="ECO:0000313" key="3">
    <source>
        <dbReference type="EMBL" id="CCO16864.1"/>
    </source>
</evidence>
<dbReference type="EMBL" id="FO082274">
    <property type="protein sequence ID" value="CCO16864.1"/>
    <property type="molecule type" value="Genomic_DNA"/>
</dbReference>
<dbReference type="SMART" id="SM00271">
    <property type="entry name" value="DnaJ"/>
    <property type="match status" value="1"/>
</dbReference>
<dbReference type="KEGG" id="bpg:Bathy05g02290"/>
<dbReference type="Pfam" id="PF00226">
    <property type="entry name" value="DnaJ"/>
    <property type="match status" value="1"/>
</dbReference>
<sequence length="159" mass="18438">MATFLSNTFPSSQMNAQEEDAKSPPSRGGPEKEDKANTNNHYETLLVSTFASDEEIRRAYLKLALRCHPDKFGRRRRQQQEEEEDEEEEDANKERFQQISEAYGVLSNPELRRRYDDEGHAGLFSAASADSSSEKEYEHYLRRFRELVVLTPQGLDLEF</sequence>
<protein>
    <recommendedName>
        <fullName evidence="2">J domain-containing protein</fullName>
    </recommendedName>
</protein>
<dbReference type="AlphaFoldDB" id="K8EFV9"/>
<evidence type="ECO:0000259" key="2">
    <source>
        <dbReference type="PROSITE" id="PS50076"/>
    </source>
</evidence>
<accession>K8EFV9</accession>
<dbReference type="STRING" id="41875.K8EFV9"/>
<gene>
    <name evidence="3" type="ORF">Bathy05g02290</name>
</gene>
<organism evidence="3 4">
    <name type="scientific">Bathycoccus prasinos</name>
    <dbReference type="NCBI Taxonomy" id="41875"/>
    <lineage>
        <taxon>Eukaryota</taxon>
        <taxon>Viridiplantae</taxon>
        <taxon>Chlorophyta</taxon>
        <taxon>Mamiellophyceae</taxon>
        <taxon>Mamiellales</taxon>
        <taxon>Bathycoccaceae</taxon>
        <taxon>Bathycoccus</taxon>
    </lineage>
</organism>